<dbReference type="AlphaFoldDB" id="A0A3R9R8S5"/>
<protein>
    <submittedName>
        <fullName evidence="1">Uncharacterized protein</fullName>
    </submittedName>
</protein>
<dbReference type="EMBL" id="RJOE01000017">
    <property type="protein sequence ID" value="RSJ06760.1"/>
    <property type="molecule type" value="Genomic_DNA"/>
</dbReference>
<accession>A0A3R9R8S5</accession>
<dbReference type="RefSeq" id="WP_260467095.1">
    <property type="nucleotide sequence ID" value="NZ_RJNU01000005.1"/>
</dbReference>
<proteinExistence type="predicted"/>
<comment type="caution">
    <text evidence="1">The sequence shown here is derived from an EMBL/GenBank/DDBJ whole genome shotgun (WGS) entry which is preliminary data.</text>
</comment>
<evidence type="ECO:0000313" key="2">
    <source>
        <dbReference type="Proteomes" id="UP000274376"/>
    </source>
</evidence>
<name>A0A3R9R8S5_STRMT</name>
<evidence type="ECO:0000313" key="1">
    <source>
        <dbReference type="EMBL" id="RSJ06760.1"/>
    </source>
</evidence>
<organism evidence="1 2">
    <name type="scientific">Streptococcus mitis</name>
    <dbReference type="NCBI Taxonomy" id="28037"/>
    <lineage>
        <taxon>Bacteria</taxon>
        <taxon>Bacillati</taxon>
        <taxon>Bacillota</taxon>
        <taxon>Bacilli</taxon>
        <taxon>Lactobacillales</taxon>
        <taxon>Streptococcaceae</taxon>
        <taxon>Streptococcus</taxon>
        <taxon>Streptococcus mitis group</taxon>
    </lineage>
</organism>
<gene>
    <name evidence="1" type="ORF">D8839_08110</name>
</gene>
<dbReference type="Proteomes" id="UP000274376">
    <property type="component" value="Unassembled WGS sequence"/>
</dbReference>
<sequence length="196" mass="22613">MTDTDIKDNNTRANKSLTDEDKEALKHFVMWESTIMPELPKKPTKYSFIKEKLMDNSNIFHKKPSPFKEKMTSIKIVQPDSGQLLGTVTNFDLFPGSTGLVAFLDFFNLVPDKTYVLSVDAYFQNGTHYPVHATRINIPKSEFIDLKDDYGKATGHFEFNFTIQLPSDFYFYFNLSDEEGNQLDEAYSYHSFIKQG</sequence>
<reference evidence="1 2" key="1">
    <citation type="submission" date="2018-11" db="EMBL/GenBank/DDBJ databases">
        <title>Species Designations Belie Phenotypic and Genotypic Heterogeneity in Oral Streptococci.</title>
        <authorList>
            <person name="Velsko I."/>
        </authorList>
    </citation>
    <scope>NUCLEOTIDE SEQUENCE [LARGE SCALE GENOMIC DNA]</scope>
    <source>
        <strain evidence="1 2">BCC36</strain>
    </source>
</reference>